<dbReference type="InterPro" id="IPR029055">
    <property type="entry name" value="Ntn_hydrolases_N"/>
</dbReference>
<dbReference type="EMBL" id="DSRU01000245">
    <property type="protein sequence ID" value="HFM99437.1"/>
    <property type="molecule type" value="Genomic_DNA"/>
</dbReference>
<dbReference type="Gene3D" id="3.60.20.30">
    <property type="entry name" value="(Glycosyl)asparaginase"/>
    <property type="match status" value="1"/>
</dbReference>
<organism evidence="1">
    <name type="scientific">Oscillatoriales cyanobacterium SpSt-418</name>
    <dbReference type="NCBI Taxonomy" id="2282169"/>
    <lineage>
        <taxon>Bacteria</taxon>
        <taxon>Bacillati</taxon>
        <taxon>Cyanobacteriota</taxon>
        <taxon>Cyanophyceae</taxon>
        <taxon>Oscillatoriophycideae</taxon>
        <taxon>Oscillatoriales</taxon>
    </lineage>
</organism>
<dbReference type="AlphaFoldDB" id="A0A7C3PQK1"/>
<proteinExistence type="predicted"/>
<reference evidence="1" key="1">
    <citation type="journal article" date="2020" name="mSystems">
        <title>Genome- and Community-Level Interaction Insights into Carbon Utilization and Element Cycling Functions of Hydrothermarchaeota in Hydrothermal Sediment.</title>
        <authorList>
            <person name="Zhou Z."/>
            <person name="Liu Y."/>
            <person name="Xu W."/>
            <person name="Pan J."/>
            <person name="Luo Z.H."/>
            <person name="Li M."/>
        </authorList>
    </citation>
    <scope>NUCLEOTIDE SEQUENCE [LARGE SCALE GENOMIC DNA]</scope>
    <source>
        <strain evidence="1">SpSt-418</strain>
    </source>
</reference>
<sequence length="94" mass="10025">MKLLSFVKKRRLDENCAPQERVGGSASIGAGLCADNRCRTCSTTGDGESMIPVVLAKTAIDALAAGKSPDEVAQQSDREVLQRLQDGSARLDFE</sequence>
<dbReference type="Pfam" id="PF01112">
    <property type="entry name" value="Asparaginase_2"/>
    <property type="match status" value="1"/>
</dbReference>
<dbReference type="InterPro" id="IPR000246">
    <property type="entry name" value="Peptidase_T2"/>
</dbReference>
<dbReference type="SUPFAM" id="SSF56235">
    <property type="entry name" value="N-terminal nucleophile aminohydrolases (Ntn hydrolases)"/>
    <property type="match status" value="1"/>
</dbReference>
<protein>
    <submittedName>
        <fullName evidence="1">Uncharacterized protein</fullName>
    </submittedName>
</protein>
<name>A0A7C3PQK1_9CYAN</name>
<accession>A0A7C3PQK1</accession>
<evidence type="ECO:0000313" key="1">
    <source>
        <dbReference type="EMBL" id="HFM99437.1"/>
    </source>
</evidence>
<comment type="caution">
    <text evidence="1">The sequence shown here is derived from an EMBL/GenBank/DDBJ whole genome shotgun (WGS) entry which is preliminary data.</text>
</comment>
<gene>
    <name evidence="1" type="ORF">ENR64_17075</name>
</gene>
<dbReference type="GO" id="GO:0016787">
    <property type="term" value="F:hydrolase activity"/>
    <property type="evidence" value="ECO:0007669"/>
    <property type="project" value="InterPro"/>
</dbReference>